<organism evidence="1 2">
    <name type="scientific">Pelagomonas calceolata</name>
    <dbReference type="NCBI Taxonomy" id="35677"/>
    <lineage>
        <taxon>Eukaryota</taxon>
        <taxon>Sar</taxon>
        <taxon>Stramenopiles</taxon>
        <taxon>Ochrophyta</taxon>
        <taxon>Pelagophyceae</taxon>
        <taxon>Pelagomonadales</taxon>
        <taxon>Pelagomonadaceae</taxon>
        <taxon>Pelagomonas</taxon>
    </lineage>
</organism>
<reference evidence="1" key="1">
    <citation type="submission" date="2021-11" db="EMBL/GenBank/DDBJ databases">
        <authorList>
            <consortium name="Genoscope - CEA"/>
            <person name="William W."/>
        </authorList>
    </citation>
    <scope>NUCLEOTIDE SEQUENCE</scope>
</reference>
<proteinExistence type="predicted"/>
<gene>
    <name evidence="1" type="ORF">PECAL_1P05520</name>
</gene>
<dbReference type="EMBL" id="CAKKNE010000001">
    <property type="protein sequence ID" value="CAH0364199.1"/>
    <property type="molecule type" value="Genomic_DNA"/>
</dbReference>
<keyword evidence="2" id="KW-1185">Reference proteome</keyword>
<dbReference type="AlphaFoldDB" id="A0A8J2SB40"/>
<sequence length="344" mass="36815">MRHHYLMVLAAAHAAKAPPQKPVAVCVTGLARAFHAIDRVHRNIWSHMIWPIVSEADVFFVLDDATAGRAGVRAGQASDTHIKEEARTLWRPVYDVALRSRGIEESLSVCHGAIVARERFLRRNYTWVLRLRPDATYRTHLPPYGEWPLAKNVAWAPAIGGGEGACSRGVVRDAETRGVCVDDGWALMGRKAADAYFFGSEWPARHSQTTDCHQTHCAECRLGCALFRAGVRAGSVNIDLHLERPESVGGSYAAVAKRDAVDVAADPAIKAALNGAGAADLVKRFASARLEGHALAFLVGEVCRGAYVQVPFAASASMGAAPAIHGFAAPLWTAASGCPGPPSS</sequence>
<dbReference type="Proteomes" id="UP000789595">
    <property type="component" value="Unassembled WGS sequence"/>
</dbReference>
<comment type="caution">
    <text evidence="1">The sequence shown here is derived from an EMBL/GenBank/DDBJ whole genome shotgun (WGS) entry which is preliminary data.</text>
</comment>
<protein>
    <submittedName>
        <fullName evidence="1">Uncharacterized protein</fullName>
    </submittedName>
</protein>
<name>A0A8J2SB40_9STRA</name>
<evidence type="ECO:0000313" key="1">
    <source>
        <dbReference type="EMBL" id="CAH0364199.1"/>
    </source>
</evidence>
<dbReference type="OrthoDB" id="10556366at2759"/>
<accession>A0A8J2SB40</accession>
<evidence type="ECO:0000313" key="2">
    <source>
        <dbReference type="Proteomes" id="UP000789595"/>
    </source>
</evidence>